<evidence type="ECO:0000313" key="2">
    <source>
        <dbReference type="Proteomes" id="UP000325313"/>
    </source>
</evidence>
<comment type="caution">
    <text evidence="1">The sequence shown here is derived from an EMBL/GenBank/DDBJ whole genome shotgun (WGS) entry which is preliminary data.</text>
</comment>
<gene>
    <name evidence="1" type="ORF">PGTUg99_019477</name>
</gene>
<evidence type="ECO:0000313" key="1">
    <source>
        <dbReference type="EMBL" id="KAA1113674.1"/>
    </source>
</evidence>
<sequence>MSPCKITLRIPSSNCLKTSSLSLLDDKNQVPAVFCNSPNQAPTKPYGTGTHLLAGTPRRNIIKYIDPWPAFRATASQAQLSLCHSGRVNHPHWCVDSSAGNVQIEELGGQLSRGPAPGCGVEMGKLWGNDVMDWITGGVPTTR</sequence>
<name>A0A5B0QL68_PUCGR</name>
<protein>
    <submittedName>
        <fullName evidence="1">Uncharacterized protein</fullName>
    </submittedName>
</protein>
<dbReference type="AlphaFoldDB" id="A0A5B0QL68"/>
<dbReference type="Proteomes" id="UP000325313">
    <property type="component" value="Unassembled WGS sequence"/>
</dbReference>
<dbReference type="EMBL" id="VDEP01000276">
    <property type="protein sequence ID" value="KAA1113674.1"/>
    <property type="molecule type" value="Genomic_DNA"/>
</dbReference>
<reference evidence="1 2" key="1">
    <citation type="submission" date="2019-05" db="EMBL/GenBank/DDBJ databases">
        <title>Emergence of the Ug99 lineage of the wheat stem rust pathogen through somatic hybridization.</title>
        <authorList>
            <person name="Li F."/>
            <person name="Upadhyaya N.M."/>
            <person name="Sperschneider J."/>
            <person name="Matny O."/>
            <person name="Nguyen-Phuc H."/>
            <person name="Mago R."/>
            <person name="Raley C."/>
            <person name="Miller M.E."/>
            <person name="Silverstein K.A.T."/>
            <person name="Henningsen E."/>
            <person name="Hirsch C.D."/>
            <person name="Visser B."/>
            <person name="Pretorius Z.A."/>
            <person name="Steffenson B.J."/>
            <person name="Schwessinger B."/>
            <person name="Dodds P.N."/>
            <person name="Figueroa M."/>
        </authorList>
    </citation>
    <scope>NUCLEOTIDE SEQUENCE [LARGE SCALE GENOMIC DNA]</scope>
    <source>
        <strain evidence="1 2">Ug99</strain>
    </source>
</reference>
<organism evidence="1 2">
    <name type="scientific">Puccinia graminis f. sp. tritici</name>
    <dbReference type="NCBI Taxonomy" id="56615"/>
    <lineage>
        <taxon>Eukaryota</taxon>
        <taxon>Fungi</taxon>
        <taxon>Dikarya</taxon>
        <taxon>Basidiomycota</taxon>
        <taxon>Pucciniomycotina</taxon>
        <taxon>Pucciniomycetes</taxon>
        <taxon>Pucciniales</taxon>
        <taxon>Pucciniaceae</taxon>
        <taxon>Puccinia</taxon>
    </lineage>
</organism>
<accession>A0A5B0QL68</accession>
<proteinExistence type="predicted"/>